<feature type="region of interest" description="Disordered" evidence="11">
    <location>
        <begin position="1"/>
        <end position="21"/>
    </location>
</feature>
<keyword evidence="5 9" id="KW-0256">Endoplasmic reticulum</keyword>
<evidence type="ECO:0000256" key="9">
    <source>
        <dbReference type="PIRNR" id="PIRNR000439"/>
    </source>
</evidence>
<feature type="transmembrane region" description="Helical" evidence="12">
    <location>
        <begin position="368"/>
        <end position="385"/>
    </location>
</feature>
<feature type="transmembrane region" description="Helical" evidence="12">
    <location>
        <begin position="145"/>
        <end position="163"/>
    </location>
</feature>
<dbReference type="GO" id="GO:0005789">
    <property type="term" value="C:endoplasmic reticulum membrane"/>
    <property type="evidence" value="ECO:0007669"/>
    <property type="project" value="UniProtKB-SubCell"/>
</dbReference>
<organism evidence="13 14">
    <name type="scientific">Brassicogethes aeneus</name>
    <name type="common">Rape pollen beetle</name>
    <name type="synonym">Meligethes aeneus</name>
    <dbReference type="NCBI Taxonomy" id="1431903"/>
    <lineage>
        <taxon>Eukaryota</taxon>
        <taxon>Metazoa</taxon>
        <taxon>Ecdysozoa</taxon>
        <taxon>Arthropoda</taxon>
        <taxon>Hexapoda</taxon>
        <taxon>Insecta</taxon>
        <taxon>Pterygota</taxon>
        <taxon>Neoptera</taxon>
        <taxon>Endopterygota</taxon>
        <taxon>Coleoptera</taxon>
        <taxon>Polyphaga</taxon>
        <taxon>Cucujiformia</taxon>
        <taxon>Nitidulidae</taxon>
        <taxon>Meligethinae</taxon>
        <taxon>Brassicogethes</taxon>
    </lineage>
</organism>
<evidence type="ECO:0000256" key="11">
    <source>
        <dbReference type="SAM" id="MobiDB-lite"/>
    </source>
</evidence>
<name>A0A9P0FH86_BRAAE</name>
<feature type="transmembrane region" description="Helical" evidence="12">
    <location>
        <begin position="392"/>
        <end position="410"/>
    </location>
</feature>
<feature type="transmembrane region" description="Helical" evidence="12">
    <location>
        <begin position="250"/>
        <end position="272"/>
    </location>
</feature>
<evidence type="ECO:0000313" key="13">
    <source>
        <dbReference type="EMBL" id="CAH0554712.1"/>
    </source>
</evidence>
<feature type="active site" evidence="10">
    <location>
        <position position="382"/>
    </location>
</feature>
<keyword evidence="3 9" id="KW-0808">Transferase</keyword>
<dbReference type="GO" id="GO:0008203">
    <property type="term" value="P:cholesterol metabolic process"/>
    <property type="evidence" value="ECO:0007669"/>
    <property type="project" value="TreeGrafter"/>
</dbReference>
<dbReference type="GO" id="GO:0008374">
    <property type="term" value="F:O-acyltransferase activity"/>
    <property type="evidence" value="ECO:0007669"/>
    <property type="project" value="InterPro"/>
</dbReference>
<evidence type="ECO:0000256" key="4">
    <source>
        <dbReference type="ARBA" id="ARBA00022692"/>
    </source>
</evidence>
<feature type="transmembrane region" description="Helical" evidence="12">
    <location>
        <begin position="104"/>
        <end position="125"/>
    </location>
</feature>
<gene>
    <name evidence="13" type="ORF">MELIAE_LOCUS6243</name>
</gene>
<dbReference type="OrthoDB" id="10039049at2759"/>
<evidence type="ECO:0000256" key="7">
    <source>
        <dbReference type="ARBA" id="ARBA00023136"/>
    </source>
</evidence>
<feature type="transmembrane region" description="Helical" evidence="12">
    <location>
        <begin position="422"/>
        <end position="441"/>
    </location>
</feature>
<dbReference type="EMBL" id="OV121135">
    <property type="protein sequence ID" value="CAH0554712.1"/>
    <property type="molecule type" value="Genomic_DNA"/>
</dbReference>
<evidence type="ECO:0000256" key="1">
    <source>
        <dbReference type="ARBA" id="ARBA00004477"/>
    </source>
</evidence>
<dbReference type="AlphaFoldDB" id="A0A9P0FH86"/>
<reference evidence="13" key="1">
    <citation type="submission" date="2021-12" db="EMBL/GenBank/DDBJ databases">
        <authorList>
            <person name="King R."/>
        </authorList>
    </citation>
    <scope>NUCLEOTIDE SEQUENCE</scope>
</reference>
<evidence type="ECO:0000313" key="14">
    <source>
        <dbReference type="Proteomes" id="UP001154078"/>
    </source>
</evidence>
<evidence type="ECO:0000256" key="5">
    <source>
        <dbReference type="ARBA" id="ARBA00022824"/>
    </source>
</evidence>
<dbReference type="InterPro" id="IPR004299">
    <property type="entry name" value="MBOAT_fam"/>
</dbReference>
<keyword evidence="4 12" id="KW-0812">Transmembrane</keyword>
<dbReference type="Proteomes" id="UP001154078">
    <property type="component" value="Chromosome 4"/>
</dbReference>
<dbReference type="Pfam" id="PF03062">
    <property type="entry name" value="MBOAT"/>
    <property type="match status" value="1"/>
</dbReference>
<evidence type="ECO:0000256" key="3">
    <source>
        <dbReference type="ARBA" id="ARBA00022679"/>
    </source>
</evidence>
<evidence type="ECO:0000256" key="10">
    <source>
        <dbReference type="PIRSR" id="PIRSR000439-1"/>
    </source>
</evidence>
<evidence type="ECO:0000256" key="2">
    <source>
        <dbReference type="ARBA" id="ARBA00009010"/>
    </source>
</evidence>
<comment type="subcellular location">
    <subcellularLocation>
        <location evidence="1 9">Endoplasmic reticulum membrane</location>
        <topology evidence="1 9">Multi-pass membrane protein</topology>
    </subcellularLocation>
</comment>
<evidence type="ECO:0000256" key="6">
    <source>
        <dbReference type="ARBA" id="ARBA00022989"/>
    </source>
</evidence>
<sequence length="475" mass="56180">MTETTTKIISSKNTQKEQAKSSNETITSKVLDKEKIISKLPILQLKNRNSILTDLFENQHIKAIQHLFIAIMLSLAANTIVYEYQNFGRINFGTLIISQVFEKIHISIGAWLIQLFSIFLGYLVFNFWARLRNNFFPKTQKIWDILWGTMVLVYYVTSFRFAVEVCNKYKLPIASAAIITLETTRMLMKFHSFIRENIPKVLNHKPKSEEKLILSKFSKLLYFLFAPTLLYRDEYPRTSHIRWKFVFENLLQVIATVFTQSFIFETLMIPIFGEFGQRSFTISEIVFCLTRNFIPGMFIIVSTFYLLLHCWMNMFAEMLTFGDRRFYIDWWNVTNFSEYFRKWNTVVGDWLYTYIYKDIYELVIPNKIFGKFMVFVVSCIVHEWIMCYSFGFFFPVLSFFFLMFGMPLSFLNPGKSDTLNTLFLFGLFLGGGGLTMGLYIFESMARQNDPIENPPYQDFFIPRCIKFVNFNESRY</sequence>
<accession>A0A9P0FH86</accession>
<dbReference type="InterPro" id="IPR014371">
    <property type="entry name" value="Oat_ACAT_DAG_ARE"/>
</dbReference>
<evidence type="ECO:0000256" key="8">
    <source>
        <dbReference type="ARBA" id="ARBA00023315"/>
    </source>
</evidence>
<dbReference type="PANTHER" id="PTHR10408:SF8">
    <property type="entry name" value="O-ACYLTRANSFERASE"/>
    <property type="match status" value="1"/>
</dbReference>
<keyword evidence="7 9" id="KW-0472">Membrane</keyword>
<keyword evidence="14" id="KW-1185">Reference proteome</keyword>
<evidence type="ECO:0000256" key="12">
    <source>
        <dbReference type="SAM" id="Phobius"/>
    </source>
</evidence>
<dbReference type="PANTHER" id="PTHR10408">
    <property type="entry name" value="STEROL O-ACYLTRANSFERASE"/>
    <property type="match status" value="1"/>
</dbReference>
<keyword evidence="8 9" id="KW-0012">Acyltransferase</keyword>
<feature type="compositionally biased region" description="Polar residues" evidence="11">
    <location>
        <begin position="1"/>
        <end position="13"/>
    </location>
</feature>
<comment type="similarity">
    <text evidence="2 9">Belongs to the membrane-bound acyltransferase family. Sterol o-acyltransferase subfamily.</text>
</comment>
<keyword evidence="6 12" id="KW-1133">Transmembrane helix</keyword>
<dbReference type="PIRSF" id="PIRSF000439">
    <property type="entry name" value="Oat_ACAT_DAG_ARE"/>
    <property type="match status" value="1"/>
</dbReference>
<protein>
    <recommendedName>
        <fullName evidence="9">O-acyltransferase</fullName>
    </recommendedName>
</protein>
<proteinExistence type="inferred from homology"/>
<feature type="transmembrane region" description="Helical" evidence="12">
    <location>
        <begin position="293"/>
        <end position="316"/>
    </location>
</feature>